<dbReference type="PANTHER" id="PTHR30483">
    <property type="entry name" value="LEUCINE-SPECIFIC-BINDING PROTEIN"/>
    <property type="match status" value="1"/>
</dbReference>
<reference evidence="3" key="1">
    <citation type="submission" date="2018-06" db="EMBL/GenBank/DDBJ databases">
        <authorList>
            <person name="Zhirakovskaya E."/>
        </authorList>
    </citation>
    <scope>NUCLEOTIDE SEQUENCE</scope>
</reference>
<dbReference type="Pfam" id="PF13458">
    <property type="entry name" value="Peripla_BP_6"/>
    <property type="match status" value="1"/>
</dbReference>
<proteinExistence type="predicted"/>
<evidence type="ECO:0000259" key="2">
    <source>
        <dbReference type="Pfam" id="PF13458"/>
    </source>
</evidence>
<dbReference type="InterPro" id="IPR051010">
    <property type="entry name" value="BCAA_transport"/>
</dbReference>
<dbReference type="InterPro" id="IPR028081">
    <property type="entry name" value="Leu-bd"/>
</dbReference>
<dbReference type="InterPro" id="IPR028082">
    <property type="entry name" value="Peripla_BP_I"/>
</dbReference>
<gene>
    <name evidence="3" type="ORF">MNBD_ALPHA12-691</name>
</gene>
<dbReference type="CDD" id="cd06339">
    <property type="entry name" value="PBP1_YraM_LppC_lipoprotein-like"/>
    <property type="match status" value="1"/>
</dbReference>
<dbReference type="Gene3D" id="3.40.50.2300">
    <property type="match status" value="2"/>
</dbReference>
<accession>A0A3B0TRD4</accession>
<feature type="domain" description="Leucine-binding protein" evidence="2">
    <location>
        <begin position="79"/>
        <end position="357"/>
    </location>
</feature>
<evidence type="ECO:0000256" key="1">
    <source>
        <dbReference type="ARBA" id="ARBA00022729"/>
    </source>
</evidence>
<name>A0A3B0TRD4_9ZZZZ</name>
<sequence length="419" mass="44029">MSSAVAVNSRFFAFFKARLFEWRKLKWAALALGLAAMTLVSGCSTLSFPQINNSLPLSATQLPNQGLPAAAGQTIGTGPVRVALLLPLSGDVASVGTSMANAAQLAMEFIAQSPNINDNITLVIKDTLGDPNIAAQKASEAVSEGASLILGPLKAESVRAAGAVARSSGVPLIGFSNNSGAAAPGVYLLNVLPNVEVRRTLAYAQSQGRKSFAAIVPNTAFGQIQEGAFRQAASDLGLTVRAVYRFSNEAEARSVIEQAIPFLKQGLIDALFIPDRSTAPSFGVLLEQAGIDRANLMLIGSLDWEGDANIPQTAYLAGAIYPSVDESGLAALTPQYEAKFGQPPHPLSTIAYTATLLANSKSLSMSLPRYDRAQLTRPSGFNGRDGLFRFLPDGRSQYALAIKQIIIGGAQQIDGPKIP</sequence>
<dbReference type="EMBL" id="UOEO01000142">
    <property type="protein sequence ID" value="VAW20508.1"/>
    <property type="molecule type" value="Genomic_DNA"/>
</dbReference>
<evidence type="ECO:0000313" key="3">
    <source>
        <dbReference type="EMBL" id="VAW20508.1"/>
    </source>
</evidence>
<organism evidence="3">
    <name type="scientific">hydrothermal vent metagenome</name>
    <dbReference type="NCBI Taxonomy" id="652676"/>
    <lineage>
        <taxon>unclassified sequences</taxon>
        <taxon>metagenomes</taxon>
        <taxon>ecological metagenomes</taxon>
    </lineage>
</organism>
<dbReference type="AlphaFoldDB" id="A0A3B0TRD4"/>
<protein>
    <recommendedName>
        <fullName evidence="2">Leucine-binding protein domain-containing protein</fullName>
    </recommendedName>
</protein>
<keyword evidence="1" id="KW-0732">Signal</keyword>
<dbReference type="SUPFAM" id="SSF53822">
    <property type="entry name" value="Periplasmic binding protein-like I"/>
    <property type="match status" value="1"/>
</dbReference>
<dbReference type="PANTHER" id="PTHR30483:SF6">
    <property type="entry name" value="PERIPLASMIC BINDING PROTEIN OF ABC TRANSPORTER FOR NATURAL AMINO ACIDS"/>
    <property type="match status" value="1"/>
</dbReference>